<organism evidence="1">
    <name type="scientific">Arundo donax</name>
    <name type="common">Giant reed</name>
    <name type="synonym">Donax arundinaceus</name>
    <dbReference type="NCBI Taxonomy" id="35708"/>
    <lineage>
        <taxon>Eukaryota</taxon>
        <taxon>Viridiplantae</taxon>
        <taxon>Streptophyta</taxon>
        <taxon>Embryophyta</taxon>
        <taxon>Tracheophyta</taxon>
        <taxon>Spermatophyta</taxon>
        <taxon>Magnoliopsida</taxon>
        <taxon>Liliopsida</taxon>
        <taxon>Poales</taxon>
        <taxon>Poaceae</taxon>
        <taxon>PACMAD clade</taxon>
        <taxon>Arundinoideae</taxon>
        <taxon>Arundineae</taxon>
        <taxon>Arundo</taxon>
    </lineage>
</organism>
<reference evidence="1" key="2">
    <citation type="journal article" date="2015" name="Data Brief">
        <title>Shoot transcriptome of the giant reed, Arundo donax.</title>
        <authorList>
            <person name="Barrero R.A."/>
            <person name="Guerrero F.D."/>
            <person name="Moolhuijzen P."/>
            <person name="Goolsby J.A."/>
            <person name="Tidwell J."/>
            <person name="Bellgard S.E."/>
            <person name="Bellgard M.I."/>
        </authorList>
    </citation>
    <scope>NUCLEOTIDE SEQUENCE</scope>
    <source>
        <tissue evidence="1">Shoot tissue taken approximately 20 cm above the soil surface</tissue>
    </source>
</reference>
<dbReference type="EMBL" id="GBRH01188753">
    <property type="protein sequence ID" value="JAE09143.1"/>
    <property type="molecule type" value="Transcribed_RNA"/>
</dbReference>
<reference evidence="1" key="1">
    <citation type="submission" date="2014-09" db="EMBL/GenBank/DDBJ databases">
        <authorList>
            <person name="Magalhaes I.L.F."/>
            <person name="Oliveira U."/>
            <person name="Santos F.R."/>
            <person name="Vidigal T.H.D.A."/>
            <person name="Brescovit A.D."/>
            <person name="Santos A.J."/>
        </authorList>
    </citation>
    <scope>NUCLEOTIDE SEQUENCE</scope>
    <source>
        <tissue evidence="1">Shoot tissue taken approximately 20 cm above the soil surface</tissue>
    </source>
</reference>
<sequence>MRISATLNCWICRFLVGQYSTPYSIAGRIVVL</sequence>
<evidence type="ECO:0000313" key="1">
    <source>
        <dbReference type="EMBL" id="JAE09143.1"/>
    </source>
</evidence>
<proteinExistence type="predicted"/>
<name>A0A0A9FLJ9_ARUDO</name>
<dbReference type="AlphaFoldDB" id="A0A0A9FLJ9"/>
<accession>A0A0A9FLJ9</accession>
<protein>
    <submittedName>
        <fullName evidence="1">Uncharacterized protein</fullName>
    </submittedName>
</protein>